<comment type="caution">
    <text evidence="1">The sequence shown here is derived from an EMBL/GenBank/DDBJ whole genome shotgun (WGS) entry which is preliminary data.</text>
</comment>
<organism evidence="1 2">
    <name type="scientific">Pelosinus baikalensis</name>
    <dbReference type="NCBI Taxonomy" id="2892015"/>
    <lineage>
        <taxon>Bacteria</taxon>
        <taxon>Bacillati</taxon>
        <taxon>Bacillota</taxon>
        <taxon>Negativicutes</taxon>
        <taxon>Selenomonadales</taxon>
        <taxon>Sporomusaceae</taxon>
        <taxon>Pelosinus</taxon>
    </lineage>
</organism>
<dbReference type="Proteomes" id="UP001165492">
    <property type="component" value="Unassembled WGS sequence"/>
</dbReference>
<sequence>MTEDNDLGEEYLACQNDKQKVYVLNDPEAVDQLIRNLSHGGKGGLSQKRLLRKLDSGRDDQQQDDMLLEMNTRLQTLIGNTAGEQLLSEENLAFENGEQKVYILPDLTAVEQLRRGITGKSGEASKSRMWERATPVADDGQDTVTGLASRLQVVEAKLQRLEGLINSSGIANVNGDS</sequence>
<protein>
    <submittedName>
        <fullName evidence="1">Uncharacterized protein</fullName>
    </submittedName>
</protein>
<evidence type="ECO:0000313" key="1">
    <source>
        <dbReference type="EMBL" id="MCC5468076.1"/>
    </source>
</evidence>
<gene>
    <name evidence="1" type="ORF">LMF89_22320</name>
</gene>
<dbReference type="EMBL" id="JAJHJB010000048">
    <property type="protein sequence ID" value="MCC5468076.1"/>
    <property type="molecule type" value="Genomic_DNA"/>
</dbReference>
<proteinExistence type="predicted"/>
<name>A0ABS8HY33_9FIRM</name>
<evidence type="ECO:0000313" key="2">
    <source>
        <dbReference type="Proteomes" id="UP001165492"/>
    </source>
</evidence>
<dbReference type="RefSeq" id="WP_229536978.1">
    <property type="nucleotide sequence ID" value="NZ_JAJHJB010000048.1"/>
</dbReference>
<reference evidence="1" key="1">
    <citation type="submission" date="2021-11" db="EMBL/GenBank/DDBJ databases">
        <title>Description of a new species Pelosinus isolated from the bottom sediments of Lake Baikal.</title>
        <authorList>
            <person name="Zakharyuk A."/>
        </authorList>
    </citation>
    <scope>NUCLEOTIDE SEQUENCE</scope>
    <source>
        <strain evidence="1">Bkl1</strain>
    </source>
</reference>
<accession>A0ABS8HY33</accession>
<keyword evidence="2" id="KW-1185">Reference proteome</keyword>